<name>A0ABQ9II91_9NEOP</name>
<gene>
    <name evidence="1" type="ORF">PR048_001764</name>
</gene>
<keyword evidence="2" id="KW-1185">Reference proteome</keyword>
<sequence>MPITTTIMQPVIQEGVYDALKARQDKIKHFYDRSAKKTDTRFKVGDRIVTKIGNEKIWEPVGEGWSDAIQVIYDAHISRELARQTLYQSKRKLKVQQNLQY</sequence>
<accession>A0ABQ9II91</accession>
<evidence type="ECO:0000313" key="2">
    <source>
        <dbReference type="Proteomes" id="UP001159363"/>
    </source>
</evidence>
<comment type="caution">
    <text evidence="1">The sequence shown here is derived from an EMBL/GenBank/DDBJ whole genome shotgun (WGS) entry which is preliminary data.</text>
</comment>
<reference evidence="1 2" key="1">
    <citation type="submission" date="2023-02" db="EMBL/GenBank/DDBJ databases">
        <title>LHISI_Scaffold_Assembly.</title>
        <authorList>
            <person name="Stuart O.P."/>
            <person name="Cleave R."/>
            <person name="Magrath M.J.L."/>
            <person name="Mikheyev A.S."/>
        </authorList>
    </citation>
    <scope>NUCLEOTIDE SEQUENCE [LARGE SCALE GENOMIC DNA]</scope>
    <source>
        <strain evidence="1">Daus_M_001</strain>
        <tissue evidence="1">Leg muscle</tissue>
    </source>
</reference>
<organism evidence="1 2">
    <name type="scientific">Dryococelus australis</name>
    <dbReference type="NCBI Taxonomy" id="614101"/>
    <lineage>
        <taxon>Eukaryota</taxon>
        <taxon>Metazoa</taxon>
        <taxon>Ecdysozoa</taxon>
        <taxon>Arthropoda</taxon>
        <taxon>Hexapoda</taxon>
        <taxon>Insecta</taxon>
        <taxon>Pterygota</taxon>
        <taxon>Neoptera</taxon>
        <taxon>Polyneoptera</taxon>
        <taxon>Phasmatodea</taxon>
        <taxon>Verophasmatodea</taxon>
        <taxon>Anareolatae</taxon>
        <taxon>Phasmatidae</taxon>
        <taxon>Eurycanthinae</taxon>
        <taxon>Dryococelus</taxon>
    </lineage>
</organism>
<dbReference type="EMBL" id="JARBHB010000001">
    <property type="protein sequence ID" value="KAJ8896420.1"/>
    <property type="molecule type" value="Genomic_DNA"/>
</dbReference>
<protein>
    <submittedName>
        <fullName evidence="1">Uncharacterized protein</fullName>
    </submittedName>
</protein>
<dbReference type="Proteomes" id="UP001159363">
    <property type="component" value="Chromosome 1"/>
</dbReference>
<evidence type="ECO:0000313" key="1">
    <source>
        <dbReference type="EMBL" id="KAJ8896420.1"/>
    </source>
</evidence>
<proteinExistence type="predicted"/>